<evidence type="ECO:0000313" key="2">
    <source>
        <dbReference type="EMBL" id="MFC6037329.1"/>
    </source>
</evidence>
<evidence type="ECO:0000313" key="3">
    <source>
        <dbReference type="Proteomes" id="UP001596116"/>
    </source>
</evidence>
<protein>
    <submittedName>
        <fullName evidence="2">Uncharacterized protein</fullName>
    </submittedName>
</protein>
<feature type="region of interest" description="Disordered" evidence="1">
    <location>
        <begin position="68"/>
        <end position="87"/>
    </location>
</feature>
<proteinExistence type="predicted"/>
<accession>A0ABW1KZB8</accession>
<dbReference type="RefSeq" id="WP_379881275.1">
    <property type="nucleotide sequence ID" value="NZ_JBHPON010000003.1"/>
</dbReference>
<reference evidence="2 3" key="1">
    <citation type="submission" date="2024-09" db="EMBL/GenBank/DDBJ databases">
        <authorList>
            <person name="Zhang Z.-H."/>
        </authorList>
    </citation>
    <scope>NUCLEOTIDE SEQUENCE [LARGE SCALE GENOMIC DNA]</scope>
    <source>
        <strain evidence="2 3">HHTR114</strain>
    </source>
</reference>
<feature type="compositionally biased region" description="Basic and acidic residues" evidence="1">
    <location>
        <begin position="70"/>
        <end position="79"/>
    </location>
</feature>
<name>A0ABW1KZB8_9PROT</name>
<sequence>MRKIVSFAMTAIAVGEGVMALKRFIRKVRVNRLLVSGDAMEIRTPDGESVIYKPVNKDGECVDTIAEAKGATEKPHQDKPSQMGLAN</sequence>
<comment type="caution">
    <text evidence="2">The sequence shown here is derived from an EMBL/GenBank/DDBJ whole genome shotgun (WGS) entry which is preliminary data.</text>
</comment>
<keyword evidence="3" id="KW-1185">Reference proteome</keyword>
<dbReference type="EMBL" id="JBHPON010000003">
    <property type="protein sequence ID" value="MFC6037329.1"/>
    <property type="molecule type" value="Genomic_DNA"/>
</dbReference>
<evidence type="ECO:0000256" key="1">
    <source>
        <dbReference type="SAM" id="MobiDB-lite"/>
    </source>
</evidence>
<dbReference type="Proteomes" id="UP001596116">
    <property type="component" value="Unassembled WGS sequence"/>
</dbReference>
<organism evidence="2 3">
    <name type="scientific">Hyphococcus aureus</name>
    <dbReference type="NCBI Taxonomy" id="2666033"/>
    <lineage>
        <taxon>Bacteria</taxon>
        <taxon>Pseudomonadati</taxon>
        <taxon>Pseudomonadota</taxon>
        <taxon>Alphaproteobacteria</taxon>
        <taxon>Parvularculales</taxon>
        <taxon>Parvularculaceae</taxon>
        <taxon>Hyphococcus</taxon>
    </lineage>
</organism>
<gene>
    <name evidence="2" type="ORF">ACFMB1_17360</name>
</gene>